<protein>
    <submittedName>
        <fullName evidence="1">Uncharacterized protein</fullName>
    </submittedName>
</protein>
<sequence>MLSTSLEELHIILAGIRDCSANPGAIVNHFD</sequence>
<organism evidence="1 2">
    <name type="scientific">Burkholderia arboris</name>
    <dbReference type="NCBI Taxonomy" id="488730"/>
    <lineage>
        <taxon>Bacteria</taxon>
        <taxon>Pseudomonadati</taxon>
        <taxon>Pseudomonadota</taxon>
        <taxon>Betaproteobacteria</taxon>
        <taxon>Burkholderiales</taxon>
        <taxon>Burkholderiaceae</taxon>
        <taxon>Burkholderia</taxon>
        <taxon>Burkholderia cepacia complex</taxon>
    </lineage>
</organism>
<reference evidence="1 2" key="1">
    <citation type="submission" date="2019-09" db="EMBL/GenBank/DDBJ databases">
        <authorList>
            <person name="Depoorter E."/>
        </authorList>
    </citation>
    <scope>NUCLEOTIDE SEQUENCE [LARGE SCALE GENOMIC DNA]</scope>
    <source>
        <strain evidence="1">LMG 24066</strain>
    </source>
</reference>
<comment type="caution">
    <text evidence="1">The sequence shown here is derived from an EMBL/GenBank/DDBJ whole genome shotgun (WGS) entry which is preliminary data.</text>
</comment>
<dbReference type="Proteomes" id="UP000494172">
    <property type="component" value="Unassembled WGS sequence"/>
</dbReference>
<dbReference type="AlphaFoldDB" id="A0A9Q9UUP0"/>
<dbReference type="EMBL" id="CABVPX010000046">
    <property type="protein sequence ID" value="VWC40499.1"/>
    <property type="molecule type" value="Genomic_DNA"/>
</dbReference>
<proteinExistence type="predicted"/>
<gene>
    <name evidence="1" type="ORF">BAR24066_06936</name>
</gene>
<name>A0A9Q9UUP0_9BURK</name>
<evidence type="ECO:0000313" key="2">
    <source>
        <dbReference type="Proteomes" id="UP000494172"/>
    </source>
</evidence>
<evidence type="ECO:0000313" key="1">
    <source>
        <dbReference type="EMBL" id="VWC40499.1"/>
    </source>
</evidence>
<accession>A0A9Q9UUP0</accession>